<reference evidence="2 3" key="1">
    <citation type="submission" date="2019-02" db="EMBL/GenBank/DDBJ databases">
        <title>Deep-cultivation of Planctomycetes and their phenomic and genomic characterization uncovers novel biology.</title>
        <authorList>
            <person name="Wiegand S."/>
            <person name="Jogler M."/>
            <person name="Boedeker C."/>
            <person name="Pinto D."/>
            <person name="Vollmers J."/>
            <person name="Rivas-Marin E."/>
            <person name="Kohn T."/>
            <person name="Peeters S.H."/>
            <person name="Heuer A."/>
            <person name="Rast P."/>
            <person name="Oberbeckmann S."/>
            <person name="Bunk B."/>
            <person name="Jeske O."/>
            <person name="Meyerdierks A."/>
            <person name="Storesund J.E."/>
            <person name="Kallscheuer N."/>
            <person name="Luecker S."/>
            <person name="Lage O.M."/>
            <person name="Pohl T."/>
            <person name="Merkel B.J."/>
            <person name="Hornburger P."/>
            <person name="Mueller R.-W."/>
            <person name="Bruemmer F."/>
            <person name="Labrenz M."/>
            <person name="Spormann A.M."/>
            <person name="Op den Camp H."/>
            <person name="Overmann J."/>
            <person name="Amann R."/>
            <person name="Jetten M.S.M."/>
            <person name="Mascher T."/>
            <person name="Medema M.H."/>
            <person name="Devos D.P."/>
            <person name="Kaster A.-K."/>
            <person name="Ovreas L."/>
            <person name="Rohde M."/>
            <person name="Galperin M.Y."/>
            <person name="Jogler C."/>
        </authorList>
    </citation>
    <scope>NUCLEOTIDE SEQUENCE [LARGE SCALE GENOMIC DNA]</scope>
    <source>
        <strain evidence="2 3">FF011L</strain>
    </source>
</reference>
<organism evidence="2 3">
    <name type="scientific">Roseimaritima multifibrata</name>
    <dbReference type="NCBI Taxonomy" id="1930274"/>
    <lineage>
        <taxon>Bacteria</taxon>
        <taxon>Pseudomonadati</taxon>
        <taxon>Planctomycetota</taxon>
        <taxon>Planctomycetia</taxon>
        <taxon>Pirellulales</taxon>
        <taxon>Pirellulaceae</taxon>
        <taxon>Roseimaritima</taxon>
    </lineage>
</organism>
<evidence type="ECO:0000256" key="1">
    <source>
        <dbReference type="SAM" id="MobiDB-lite"/>
    </source>
</evidence>
<dbReference type="KEGG" id="rml:FF011L_06230"/>
<accession>A0A517MAS4</accession>
<keyword evidence="3" id="KW-1185">Reference proteome</keyword>
<feature type="region of interest" description="Disordered" evidence="1">
    <location>
        <begin position="170"/>
        <end position="211"/>
    </location>
</feature>
<dbReference type="EMBL" id="CP036262">
    <property type="protein sequence ID" value="QDS91887.1"/>
    <property type="molecule type" value="Genomic_DNA"/>
</dbReference>
<proteinExistence type="predicted"/>
<dbReference type="Proteomes" id="UP000320672">
    <property type="component" value="Chromosome"/>
</dbReference>
<name>A0A517MAS4_9BACT</name>
<evidence type="ECO:0000313" key="3">
    <source>
        <dbReference type="Proteomes" id="UP000320672"/>
    </source>
</evidence>
<gene>
    <name evidence="2" type="ORF">FF011L_06230</name>
</gene>
<protein>
    <recommendedName>
        <fullName evidence="4">Resolvase/invertase-type recombinase catalytic domain-containing protein</fullName>
    </recommendedName>
</protein>
<evidence type="ECO:0008006" key="4">
    <source>
        <dbReference type="Google" id="ProtNLM"/>
    </source>
</evidence>
<evidence type="ECO:0000313" key="2">
    <source>
        <dbReference type="EMBL" id="QDS91887.1"/>
    </source>
</evidence>
<feature type="compositionally biased region" description="Basic residues" evidence="1">
    <location>
        <begin position="192"/>
        <end position="203"/>
    </location>
</feature>
<dbReference type="AlphaFoldDB" id="A0A517MAS4"/>
<sequence length="253" mass="27759">MRRTAGAAQVATHWEFMNTIKPKRGRRNPARRQRALLARAASTPIKPFTFIQPGMQVVLRLRVSTAGQKSHLDDHETYLRAQVTTVGGKVVAVDKRIGSGVDLSSLRSSVALAKHHDAVLLAVTPNRFVRQPGFGARTCQHVQADEDTLAGLMHIADGVTLVTHLEPRASAKEENRHLSQIGQAAKGGSGGRPRKSKPGSKKRERLEAEPKVRWMRLAGMGNRQIARVLGKPESTVRRWGAPFSPIAEGHQHN</sequence>